<protein>
    <submittedName>
        <fullName evidence="2">MbtH family protein</fullName>
    </submittedName>
</protein>
<proteinExistence type="predicted"/>
<dbReference type="InterPro" id="IPR005153">
    <property type="entry name" value="MbtH-like_dom"/>
</dbReference>
<dbReference type="SUPFAM" id="SSF160582">
    <property type="entry name" value="MbtH-like"/>
    <property type="match status" value="1"/>
</dbReference>
<comment type="caution">
    <text evidence="2">The sequence shown here is derived from an EMBL/GenBank/DDBJ whole genome shotgun (WGS) entry which is preliminary data.</text>
</comment>
<dbReference type="InterPro" id="IPR038020">
    <property type="entry name" value="MbtH-like_sf"/>
</dbReference>
<dbReference type="RefSeq" id="WP_051819659.1">
    <property type="nucleotide sequence ID" value="NZ_JBIBDZ010000016.1"/>
</dbReference>
<dbReference type="Pfam" id="PF03621">
    <property type="entry name" value="MbtH"/>
    <property type="match status" value="1"/>
</dbReference>
<dbReference type="PANTHER" id="PTHR38444:SF1">
    <property type="entry name" value="ENTEROBACTIN BIOSYNTHESIS PROTEIN YBDZ"/>
    <property type="match status" value="1"/>
</dbReference>
<keyword evidence="3" id="KW-1185">Reference proteome</keyword>
<accession>A0ABW6Y2C8</accession>
<evidence type="ECO:0000313" key="3">
    <source>
        <dbReference type="Proteomes" id="UP001602370"/>
    </source>
</evidence>
<feature type="domain" description="MbtH-like" evidence="1">
    <location>
        <begin position="3"/>
        <end position="41"/>
    </location>
</feature>
<evidence type="ECO:0000313" key="2">
    <source>
        <dbReference type="EMBL" id="MFF5923923.1"/>
    </source>
</evidence>
<reference evidence="2 3" key="1">
    <citation type="submission" date="2024-10" db="EMBL/GenBank/DDBJ databases">
        <title>The Natural Products Discovery Center: Release of the First 8490 Sequenced Strains for Exploring Actinobacteria Biosynthetic Diversity.</title>
        <authorList>
            <person name="Kalkreuter E."/>
            <person name="Kautsar S.A."/>
            <person name="Yang D."/>
            <person name="Bader C.D."/>
            <person name="Teijaro C.N."/>
            <person name="Fluegel L."/>
            <person name="Davis C.M."/>
            <person name="Simpson J.R."/>
            <person name="Lauterbach L."/>
            <person name="Steele A.D."/>
            <person name="Gui C."/>
            <person name="Meng S."/>
            <person name="Li G."/>
            <person name="Viehrig K."/>
            <person name="Ye F."/>
            <person name="Su P."/>
            <person name="Kiefer A.F."/>
            <person name="Nichols A."/>
            <person name="Cepeda A.J."/>
            <person name="Yan W."/>
            <person name="Fan B."/>
            <person name="Jiang Y."/>
            <person name="Adhikari A."/>
            <person name="Zheng C.-J."/>
            <person name="Schuster L."/>
            <person name="Cowan T.M."/>
            <person name="Smanski M.J."/>
            <person name="Chevrette M.G."/>
            <person name="De Carvalho L.P.S."/>
            <person name="Shen B."/>
        </authorList>
    </citation>
    <scope>NUCLEOTIDE SEQUENCE [LARGE SCALE GENOMIC DNA]</scope>
    <source>
        <strain evidence="2 3">NPDC012605</strain>
    </source>
</reference>
<dbReference type="Proteomes" id="UP001602370">
    <property type="component" value="Unassembled WGS sequence"/>
</dbReference>
<dbReference type="Gene3D" id="3.90.820.10">
    <property type="entry name" value="Structural Genomics, Unknown Function 30-nov-00 1gh9 Mol_id"/>
    <property type="match status" value="1"/>
</dbReference>
<sequence length="56" mass="6208">MTLVNAENQHSLWPAFAEVPNGWSVAHGEDSREGCTRYVDAHWTDMRPASLPARAA</sequence>
<organism evidence="2 3">
    <name type="scientific">Streptomyces flavochromogenes</name>
    <dbReference type="NCBI Taxonomy" id="68199"/>
    <lineage>
        <taxon>Bacteria</taxon>
        <taxon>Bacillati</taxon>
        <taxon>Actinomycetota</taxon>
        <taxon>Actinomycetes</taxon>
        <taxon>Kitasatosporales</taxon>
        <taxon>Streptomycetaceae</taxon>
        <taxon>Streptomyces</taxon>
    </lineage>
</organism>
<dbReference type="PANTHER" id="PTHR38444">
    <property type="entry name" value="ENTEROBACTIN BIOSYNTHESIS PROTEIN YBDZ"/>
    <property type="match status" value="1"/>
</dbReference>
<dbReference type="SMART" id="SM00923">
    <property type="entry name" value="MbtH"/>
    <property type="match status" value="1"/>
</dbReference>
<evidence type="ECO:0000259" key="1">
    <source>
        <dbReference type="SMART" id="SM00923"/>
    </source>
</evidence>
<name>A0ABW6Y2C8_9ACTN</name>
<dbReference type="InterPro" id="IPR037407">
    <property type="entry name" value="MLP_fam"/>
</dbReference>
<gene>
    <name evidence="2" type="ORF">ACFY8C_37200</name>
</gene>
<dbReference type="EMBL" id="JBIBDZ010000016">
    <property type="protein sequence ID" value="MFF5923923.1"/>
    <property type="molecule type" value="Genomic_DNA"/>
</dbReference>